<organism evidence="2 3">
    <name type="scientific">Neobacillus ginsengisoli</name>
    <dbReference type="NCBI Taxonomy" id="904295"/>
    <lineage>
        <taxon>Bacteria</taxon>
        <taxon>Bacillati</taxon>
        <taxon>Bacillota</taxon>
        <taxon>Bacilli</taxon>
        <taxon>Bacillales</taxon>
        <taxon>Bacillaceae</taxon>
        <taxon>Neobacillus</taxon>
    </lineage>
</organism>
<protein>
    <submittedName>
        <fullName evidence="2">Two-component system sensor histidine kinase NreB/nitrogen regulatory protein A</fullName>
        <ecNumber evidence="2">2.7.13.3</ecNumber>
    </submittedName>
</protein>
<keyword evidence="2" id="KW-0808">Transferase</keyword>
<dbReference type="EMBL" id="JAUSTW010000006">
    <property type="protein sequence ID" value="MDQ0200573.1"/>
    <property type="molecule type" value="Genomic_DNA"/>
</dbReference>
<name>A0ABT9XYE2_9BACI</name>
<dbReference type="SUPFAM" id="SSF55781">
    <property type="entry name" value="GAF domain-like"/>
    <property type="match status" value="1"/>
</dbReference>
<dbReference type="Pfam" id="PF13185">
    <property type="entry name" value="GAF_2"/>
    <property type="match status" value="1"/>
</dbReference>
<dbReference type="Gene3D" id="3.30.450.40">
    <property type="match status" value="1"/>
</dbReference>
<evidence type="ECO:0000313" key="2">
    <source>
        <dbReference type="EMBL" id="MDQ0200573.1"/>
    </source>
</evidence>
<evidence type="ECO:0000313" key="3">
    <source>
        <dbReference type="Proteomes" id="UP001224122"/>
    </source>
</evidence>
<dbReference type="InterPro" id="IPR003018">
    <property type="entry name" value="GAF"/>
</dbReference>
<proteinExistence type="predicted"/>
<dbReference type="RefSeq" id="WP_307410581.1">
    <property type="nucleotide sequence ID" value="NZ_JAUSTW010000006.1"/>
</dbReference>
<feature type="domain" description="GAF" evidence="1">
    <location>
        <begin position="13"/>
        <end position="143"/>
    </location>
</feature>
<comment type="caution">
    <text evidence="2">The sequence shown here is derived from an EMBL/GenBank/DDBJ whole genome shotgun (WGS) entry which is preliminary data.</text>
</comment>
<reference evidence="2 3" key="1">
    <citation type="submission" date="2023-07" db="EMBL/GenBank/DDBJ databases">
        <title>Genomic Encyclopedia of Type Strains, Phase IV (KMG-IV): sequencing the most valuable type-strain genomes for metagenomic binning, comparative biology and taxonomic classification.</title>
        <authorList>
            <person name="Goeker M."/>
        </authorList>
    </citation>
    <scope>NUCLEOTIDE SEQUENCE [LARGE SCALE GENOMIC DNA]</scope>
    <source>
        <strain evidence="2 3">DSM 27594</strain>
    </source>
</reference>
<dbReference type="EC" id="2.7.13.3" evidence="2"/>
<dbReference type="GO" id="GO:0004673">
    <property type="term" value="F:protein histidine kinase activity"/>
    <property type="evidence" value="ECO:0007669"/>
    <property type="project" value="UniProtKB-EC"/>
</dbReference>
<sequence>MTEIKGLHAVIELCNQLLDNVGCEFVGLALQNEVGPDVRWHYASGNLNDKYERITVRFGKGIAGKVISSGSAMIISDFPNKINGKVTDYPIMLAEKLVSSYAVPLFFNFVPKGVLLIGNREKYDFSEEEQESVKEAAHSLEDVLKGHITL</sequence>
<dbReference type="InterPro" id="IPR029016">
    <property type="entry name" value="GAF-like_dom_sf"/>
</dbReference>
<evidence type="ECO:0000259" key="1">
    <source>
        <dbReference type="Pfam" id="PF13185"/>
    </source>
</evidence>
<keyword evidence="3" id="KW-1185">Reference proteome</keyword>
<accession>A0ABT9XYE2</accession>
<gene>
    <name evidence="2" type="ORF">J2S10_003762</name>
</gene>
<dbReference type="Proteomes" id="UP001224122">
    <property type="component" value="Unassembled WGS sequence"/>
</dbReference>